<dbReference type="InterPro" id="IPR000086">
    <property type="entry name" value="NUDIX_hydrolase_dom"/>
</dbReference>
<comment type="caution">
    <text evidence="4">The sequence shown here is derived from an EMBL/GenBank/DDBJ whole genome shotgun (WGS) entry which is preliminary data.</text>
</comment>
<feature type="domain" description="Nudix hydrolase" evidence="3">
    <location>
        <begin position="67"/>
        <end position="196"/>
    </location>
</feature>
<dbReference type="PANTHER" id="PTHR43736">
    <property type="entry name" value="ADP-RIBOSE PYROPHOSPHATASE"/>
    <property type="match status" value="1"/>
</dbReference>
<evidence type="ECO:0000313" key="4">
    <source>
        <dbReference type="EMBL" id="MFC7358351.1"/>
    </source>
</evidence>
<evidence type="ECO:0000256" key="1">
    <source>
        <dbReference type="ARBA" id="ARBA00022801"/>
    </source>
</evidence>
<dbReference type="PROSITE" id="PS51462">
    <property type="entry name" value="NUDIX"/>
    <property type="match status" value="1"/>
</dbReference>
<gene>
    <name evidence="4" type="ORF">ACFQO1_11680</name>
</gene>
<dbReference type="InterPro" id="IPR020084">
    <property type="entry name" value="NUDIX_hydrolase_CS"/>
</dbReference>
<sequence>MYKVFVKEIPIILSTEKNIGKQYKAIPLKLVRFKKLIKQINDGKLLYVNLYHKNPEKLERFLRKKLKVVEAGGGMVFNAKKEILFIRRNGKWDLPKGKIEKHETHQEAAIRETEEETGVKNLVVKRFITKTYHVFKRNDKFKLKITYWYEMYTDYDGELIPEANEGIKKVRWKNFEKTQKALQDSYENIKLLFPKEYLTTHPNDRVS</sequence>
<proteinExistence type="inferred from homology"/>
<evidence type="ECO:0000256" key="2">
    <source>
        <dbReference type="RuleBase" id="RU003476"/>
    </source>
</evidence>
<accession>A0ABW2MTS8</accession>
<name>A0ABW2MTS8_9FLAO</name>
<dbReference type="EMBL" id="JBHTBN010000006">
    <property type="protein sequence ID" value="MFC7358351.1"/>
    <property type="molecule type" value="Genomic_DNA"/>
</dbReference>
<dbReference type="GO" id="GO:0016787">
    <property type="term" value="F:hydrolase activity"/>
    <property type="evidence" value="ECO:0007669"/>
    <property type="project" value="UniProtKB-KW"/>
</dbReference>
<dbReference type="Proteomes" id="UP001596415">
    <property type="component" value="Unassembled WGS sequence"/>
</dbReference>
<keyword evidence="1 2" id="KW-0378">Hydrolase</keyword>
<reference evidence="5" key="1">
    <citation type="journal article" date="2019" name="Int. J. Syst. Evol. Microbiol.">
        <title>The Global Catalogue of Microorganisms (GCM) 10K type strain sequencing project: providing services to taxonomists for standard genome sequencing and annotation.</title>
        <authorList>
            <consortium name="The Broad Institute Genomics Platform"/>
            <consortium name="The Broad Institute Genome Sequencing Center for Infectious Disease"/>
            <person name="Wu L."/>
            <person name="Ma J."/>
        </authorList>
    </citation>
    <scope>NUCLEOTIDE SEQUENCE [LARGE SCALE GENOMIC DNA]</scope>
    <source>
        <strain evidence="5">CGMCC 1.16306</strain>
    </source>
</reference>
<evidence type="ECO:0000313" key="5">
    <source>
        <dbReference type="Proteomes" id="UP001596415"/>
    </source>
</evidence>
<dbReference type="EC" id="3.6.-.-" evidence="4"/>
<dbReference type="RefSeq" id="WP_380218313.1">
    <property type="nucleotide sequence ID" value="NZ_JBHTBN010000006.1"/>
</dbReference>
<keyword evidence="5" id="KW-1185">Reference proteome</keyword>
<dbReference type="PROSITE" id="PS00893">
    <property type="entry name" value="NUDIX_BOX"/>
    <property type="match status" value="1"/>
</dbReference>
<dbReference type="PRINTS" id="PR00502">
    <property type="entry name" value="NUDIXFAMILY"/>
</dbReference>
<dbReference type="PANTHER" id="PTHR43736:SF1">
    <property type="entry name" value="DIHYDRONEOPTERIN TRIPHOSPHATE DIPHOSPHATASE"/>
    <property type="match status" value="1"/>
</dbReference>
<dbReference type="CDD" id="cd03673">
    <property type="entry name" value="NUDIX_Ap6A_hydrolase"/>
    <property type="match status" value="1"/>
</dbReference>
<comment type="similarity">
    <text evidence="2">Belongs to the Nudix hydrolase family.</text>
</comment>
<dbReference type="Gene3D" id="3.90.79.10">
    <property type="entry name" value="Nucleoside Triphosphate Pyrophosphohydrolase"/>
    <property type="match status" value="1"/>
</dbReference>
<dbReference type="InterPro" id="IPR020476">
    <property type="entry name" value="Nudix_hydrolase"/>
</dbReference>
<evidence type="ECO:0000259" key="3">
    <source>
        <dbReference type="PROSITE" id="PS51462"/>
    </source>
</evidence>
<organism evidence="4 5">
    <name type="scientific">Jejudonia soesokkakensis</name>
    <dbReference type="NCBI Taxonomy" id="1323432"/>
    <lineage>
        <taxon>Bacteria</taxon>
        <taxon>Pseudomonadati</taxon>
        <taxon>Bacteroidota</taxon>
        <taxon>Flavobacteriia</taxon>
        <taxon>Flavobacteriales</taxon>
        <taxon>Flavobacteriaceae</taxon>
        <taxon>Jejudonia</taxon>
    </lineage>
</organism>
<dbReference type="Pfam" id="PF00293">
    <property type="entry name" value="NUDIX"/>
    <property type="match status" value="1"/>
</dbReference>
<dbReference type="InterPro" id="IPR015797">
    <property type="entry name" value="NUDIX_hydrolase-like_dom_sf"/>
</dbReference>
<dbReference type="SUPFAM" id="SSF55811">
    <property type="entry name" value="Nudix"/>
    <property type="match status" value="1"/>
</dbReference>
<protein>
    <submittedName>
        <fullName evidence="4">NUDIX hydrolase</fullName>
        <ecNumber evidence="4">3.6.-.-</ecNumber>
    </submittedName>
</protein>